<dbReference type="CDD" id="cd02440">
    <property type="entry name" value="AdoMet_MTases"/>
    <property type="match status" value="1"/>
</dbReference>
<sequence>MTSVPYLILAVLCLSISSTLAAESGWVDAALKFLVEGNKALQVAEVGKLEEAIEAYKQGVETLPAECDKSFDKKQAQIILSLHTQLGQALSYAGDLQSAIDSFRSACICQREWSEGGKNEALNQLASKAYFSLGMAYQESASSATDEGKQREQLELSVRAYGHATKLDPLYWSSYANLGVILADVGQDGNGNKVKCLEMYEEGILAYQKAIDILTGADGSNSIPTDPPENVREVVAELQYRIGLCLVPYLFSPDSDDETGGEDNERDCTLTVESKPITRSCLELAAYQFNRAAQYDALHVGAQNALVLVTADASFGMSTDVKKVEALFEDYASNFESSLVDELGYNAFHRMRRGFDRALAQENESTEKKFLKVVDAGCGTGLAGVEFRNISQSLIGIDLSPKIIEHAKTKRPGLYDSFQTGDINPILRDYAKQPISLLVAADTFIYFNDLTDLFASMKDGIGEGGYAVFSLENVSEESEARLNAIVPEWRWQLTPSGRVAHRKEYVEDIAKENGFQTVLYDKLDNFRAEKGEGVRGHLFVLRKDSSLKKDEL</sequence>
<name>A0AAD8XWA6_9STRA</name>
<reference evidence="2" key="1">
    <citation type="submission" date="2023-06" db="EMBL/GenBank/DDBJ databases">
        <title>Survivors Of The Sea: Transcriptome response of Skeletonema marinoi to long-term dormancy.</title>
        <authorList>
            <person name="Pinder M.I.M."/>
            <person name="Kourtchenko O."/>
            <person name="Robertson E.K."/>
            <person name="Larsson T."/>
            <person name="Maumus F."/>
            <person name="Osuna-Cruz C.M."/>
            <person name="Vancaester E."/>
            <person name="Stenow R."/>
            <person name="Vandepoele K."/>
            <person name="Ploug H."/>
            <person name="Bruchert V."/>
            <person name="Godhe A."/>
            <person name="Topel M."/>
        </authorList>
    </citation>
    <scope>NUCLEOTIDE SEQUENCE</scope>
    <source>
        <strain evidence="2">R05AC</strain>
    </source>
</reference>
<keyword evidence="1" id="KW-0732">Signal</keyword>
<organism evidence="2 3">
    <name type="scientific">Skeletonema marinoi</name>
    <dbReference type="NCBI Taxonomy" id="267567"/>
    <lineage>
        <taxon>Eukaryota</taxon>
        <taxon>Sar</taxon>
        <taxon>Stramenopiles</taxon>
        <taxon>Ochrophyta</taxon>
        <taxon>Bacillariophyta</taxon>
        <taxon>Coscinodiscophyceae</taxon>
        <taxon>Thalassiosirophycidae</taxon>
        <taxon>Thalassiosirales</taxon>
        <taxon>Skeletonemataceae</taxon>
        <taxon>Skeletonema</taxon>
        <taxon>Skeletonema marinoi-dohrnii complex</taxon>
    </lineage>
</organism>
<dbReference type="SUPFAM" id="SSF53335">
    <property type="entry name" value="S-adenosyl-L-methionine-dependent methyltransferases"/>
    <property type="match status" value="1"/>
</dbReference>
<comment type="caution">
    <text evidence="2">The sequence shown here is derived from an EMBL/GenBank/DDBJ whole genome shotgun (WGS) entry which is preliminary data.</text>
</comment>
<dbReference type="Gene3D" id="3.40.50.150">
    <property type="entry name" value="Vaccinia Virus protein VP39"/>
    <property type="match status" value="1"/>
</dbReference>
<dbReference type="Pfam" id="PF13489">
    <property type="entry name" value="Methyltransf_23"/>
    <property type="match status" value="1"/>
</dbReference>
<dbReference type="SUPFAM" id="SSF48452">
    <property type="entry name" value="TPR-like"/>
    <property type="match status" value="1"/>
</dbReference>
<dbReference type="EMBL" id="JATAAI010000037">
    <property type="protein sequence ID" value="KAK1734779.1"/>
    <property type="molecule type" value="Genomic_DNA"/>
</dbReference>
<dbReference type="InterPro" id="IPR029063">
    <property type="entry name" value="SAM-dependent_MTases_sf"/>
</dbReference>
<dbReference type="Proteomes" id="UP001224775">
    <property type="component" value="Unassembled WGS sequence"/>
</dbReference>
<dbReference type="AlphaFoldDB" id="A0AAD8XWA6"/>
<keyword evidence="3" id="KW-1185">Reference proteome</keyword>
<accession>A0AAD8XWA6</accession>
<dbReference type="PANTHER" id="PTHR43861:SF1">
    <property type="entry name" value="TRANS-ACONITATE 2-METHYLTRANSFERASE"/>
    <property type="match status" value="1"/>
</dbReference>
<proteinExistence type="predicted"/>
<dbReference type="PANTHER" id="PTHR43861">
    <property type="entry name" value="TRANS-ACONITATE 2-METHYLTRANSFERASE-RELATED"/>
    <property type="match status" value="1"/>
</dbReference>
<dbReference type="InterPro" id="IPR011990">
    <property type="entry name" value="TPR-like_helical_dom_sf"/>
</dbReference>
<evidence type="ECO:0008006" key="4">
    <source>
        <dbReference type="Google" id="ProtNLM"/>
    </source>
</evidence>
<protein>
    <recommendedName>
        <fullName evidence="4">Methyltransferase domain-containing protein</fullName>
    </recommendedName>
</protein>
<evidence type="ECO:0000313" key="3">
    <source>
        <dbReference type="Proteomes" id="UP001224775"/>
    </source>
</evidence>
<gene>
    <name evidence="2" type="ORF">QTG54_014652</name>
</gene>
<dbReference type="Gene3D" id="1.25.40.10">
    <property type="entry name" value="Tetratricopeptide repeat domain"/>
    <property type="match status" value="1"/>
</dbReference>
<feature type="signal peptide" evidence="1">
    <location>
        <begin position="1"/>
        <end position="21"/>
    </location>
</feature>
<feature type="chain" id="PRO_5042247625" description="Methyltransferase domain-containing protein" evidence="1">
    <location>
        <begin position="22"/>
        <end position="552"/>
    </location>
</feature>
<evidence type="ECO:0000313" key="2">
    <source>
        <dbReference type="EMBL" id="KAK1734779.1"/>
    </source>
</evidence>
<evidence type="ECO:0000256" key="1">
    <source>
        <dbReference type="SAM" id="SignalP"/>
    </source>
</evidence>